<keyword evidence="7" id="KW-1185">Reference proteome</keyword>
<dbReference type="EMBL" id="KZ308378">
    <property type="protein sequence ID" value="KAG8228613.1"/>
    <property type="molecule type" value="Genomic_DNA"/>
</dbReference>
<evidence type="ECO:0000256" key="4">
    <source>
        <dbReference type="ARBA" id="ARBA00023186"/>
    </source>
</evidence>
<dbReference type="GO" id="GO:0051082">
    <property type="term" value="F:unfolded protein binding"/>
    <property type="evidence" value="ECO:0007669"/>
    <property type="project" value="TreeGrafter"/>
</dbReference>
<organism evidence="6 7">
    <name type="scientific">Ladona fulva</name>
    <name type="common">Scarce chaser dragonfly</name>
    <name type="synonym">Libellula fulva</name>
    <dbReference type="NCBI Taxonomy" id="123851"/>
    <lineage>
        <taxon>Eukaryota</taxon>
        <taxon>Metazoa</taxon>
        <taxon>Ecdysozoa</taxon>
        <taxon>Arthropoda</taxon>
        <taxon>Hexapoda</taxon>
        <taxon>Insecta</taxon>
        <taxon>Pterygota</taxon>
        <taxon>Palaeoptera</taxon>
        <taxon>Odonata</taxon>
        <taxon>Epiprocta</taxon>
        <taxon>Anisoptera</taxon>
        <taxon>Libelluloidea</taxon>
        <taxon>Libellulidae</taxon>
        <taxon>Ladona</taxon>
    </lineage>
</organism>
<dbReference type="Proteomes" id="UP000792457">
    <property type="component" value="Unassembled WGS sequence"/>
</dbReference>
<dbReference type="PANTHER" id="PTHR13194:SF18">
    <property type="entry name" value="COMPLEX I INTERMEDIATE-ASSOCIATED PROTEIN 30, MITOCHONDRIAL"/>
    <property type="match status" value="1"/>
</dbReference>
<evidence type="ECO:0000313" key="7">
    <source>
        <dbReference type="Proteomes" id="UP000792457"/>
    </source>
</evidence>
<dbReference type="InterPro" id="IPR039131">
    <property type="entry name" value="NDUFAF1"/>
</dbReference>
<dbReference type="OrthoDB" id="42561at2759"/>
<comment type="similarity">
    <text evidence="2">Belongs to the CIA30 family.</text>
</comment>
<dbReference type="GO" id="GO:0005739">
    <property type="term" value="C:mitochondrion"/>
    <property type="evidence" value="ECO:0007669"/>
    <property type="project" value="UniProtKB-SubCell"/>
</dbReference>
<evidence type="ECO:0000256" key="3">
    <source>
        <dbReference type="ARBA" id="ARBA00023128"/>
    </source>
</evidence>
<accession>A0A8K0K9Z2</accession>
<protein>
    <recommendedName>
        <fullName evidence="5">NADH:ubiquinone oxidoreductase intermediate-associated protein 30 domain-containing protein</fullName>
    </recommendedName>
</protein>
<keyword evidence="4" id="KW-0143">Chaperone</keyword>
<dbReference type="AlphaFoldDB" id="A0A8K0K9Z2"/>
<dbReference type="Pfam" id="PF08547">
    <property type="entry name" value="CIA30"/>
    <property type="match status" value="1"/>
</dbReference>
<feature type="domain" description="NADH:ubiquinone oxidoreductase intermediate-associated protein 30" evidence="5">
    <location>
        <begin position="153"/>
        <end position="326"/>
    </location>
</feature>
<evidence type="ECO:0000256" key="1">
    <source>
        <dbReference type="ARBA" id="ARBA00004173"/>
    </source>
</evidence>
<dbReference type="GO" id="GO:0032981">
    <property type="term" value="P:mitochondrial respiratory chain complex I assembly"/>
    <property type="evidence" value="ECO:0007669"/>
    <property type="project" value="TreeGrafter"/>
</dbReference>
<dbReference type="InterPro" id="IPR013857">
    <property type="entry name" value="NADH-UbQ_OxRdtase-assoc_prot30"/>
</dbReference>
<dbReference type="InterPro" id="IPR008979">
    <property type="entry name" value="Galactose-bd-like_sf"/>
</dbReference>
<name>A0A8K0K9Z2_LADFU</name>
<comment type="caution">
    <text evidence="6">The sequence shown here is derived from an EMBL/GenBank/DDBJ whole genome shotgun (WGS) entry which is preliminary data.</text>
</comment>
<comment type="subcellular location">
    <subcellularLocation>
        <location evidence="1">Mitochondrion</location>
    </subcellularLocation>
</comment>
<proteinExistence type="inferred from homology"/>
<sequence>MKLCSYVGCRTPWDLFSWIRNENMANTLTSSVIKTLFINPCCFQNPYIIATRNLSAASLLISKSIPCTISNPNSTFKHRNKKSFHTSTCSKTFWERDPKGGYVSKEKRSTIKTIREGLGELKNEIQLWKEEVKEKFEFDPLLLCRPGETDIFWQFGTEASNSKWVTTADSDHNEGFSTCELVTSPAGKGLFRGNLCTAVPKDGKVKKAGYCNMRCTRARKSFKRDSFYDWRMYTHLVIKVRGDGRPYFLNISTMGYFDVFWNDVYHYALYTRGGPYWQVSKVPFSKFFLSSKGRIQDKQAPVNLDRVSHFGISLGDKVEGPFQLEIDYIGLEFDPTHTEEFAYEMYQLPKFIAAN</sequence>
<dbReference type="SUPFAM" id="SSF49785">
    <property type="entry name" value="Galactose-binding domain-like"/>
    <property type="match status" value="1"/>
</dbReference>
<dbReference type="PANTHER" id="PTHR13194">
    <property type="entry name" value="COMPLEX I INTERMEDIATE-ASSOCIATED PROTEIN 30"/>
    <property type="match status" value="1"/>
</dbReference>
<evidence type="ECO:0000259" key="5">
    <source>
        <dbReference type="Pfam" id="PF08547"/>
    </source>
</evidence>
<evidence type="ECO:0000313" key="6">
    <source>
        <dbReference type="EMBL" id="KAG8228613.1"/>
    </source>
</evidence>
<dbReference type="GO" id="GO:0006120">
    <property type="term" value="P:mitochondrial electron transport, NADH to ubiquinone"/>
    <property type="evidence" value="ECO:0007669"/>
    <property type="project" value="TreeGrafter"/>
</dbReference>
<reference evidence="6" key="1">
    <citation type="submission" date="2013-04" db="EMBL/GenBank/DDBJ databases">
        <authorList>
            <person name="Qu J."/>
            <person name="Murali S.C."/>
            <person name="Bandaranaike D."/>
            <person name="Bellair M."/>
            <person name="Blankenburg K."/>
            <person name="Chao H."/>
            <person name="Dinh H."/>
            <person name="Doddapaneni H."/>
            <person name="Downs B."/>
            <person name="Dugan-Rocha S."/>
            <person name="Elkadiri S."/>
            <person name="Gnanaolivu R.D."/>
            <person name="Hernandez B."/>
            <person name="Javaid M."/>
            <person name="Jayaseelan J.C."/>
            <person name="Lee S."/>
            <person name="Li M."/>
            <person name="Ming W."/>
            <person name="Munidasa M."/>
            <person name="Muniz J."/>
            <person name="Nguyen L."/>
            <person name="Ongeri F."/>
            <person name="Osuji N."/>
            <person name="Pu L.-L."/>
            <person name="Puazo M."/>
            <person name="Qu C."/>
            <person name="Quiroz J."/>
            <person name="Raj R."/>
            <person name="Weissenberger G."/>
            <person name="Xin Y."/>
            <person name="Zou X."/>
            <person name="Han Y."/>
            <person name="Richards S."/>
            <person name="Worley K."/>
            <person name="Muzny D."/>
            <person name="Gibbs R."/>
        </authorList>
    </citation>
    <scope>NUCLEOTIDE SEQUENCE</scope>
    <source>
        <strain evidence="6">Sampled in the wild</strain>
    </source>
</reference>
<keyword evidence="3" id="KW-0496">Mitochondrion</keyword>
<reference evidence="6" key="2">
    <citation type="submission" date="2017-10" db="EMBL/GenBank/DDBJ databases">
        <title>Ladona fulva Genome sequencing and assembly.</title>
        <authorList>
            <person name="Murali S."/>
            <person name="Richards S."/>
            <person name="Bandaranaike D."/>
            <person name="Bellair M."/>
            <person name="Blankenburg K."/>
            <person name="Chao H."/>
            <person name="Dinh H."/>
            <person name="Doddapaneni H."/>
            <person name="Dugan-Rocha S."/>
            <person name="Elkadiri S."/>
            <person name="Gnanaolivu R."/>
            <person name="Hernandez B."/>
            <person name="Skinner E."/>
            <person name="Javaid M."/>
            <person name="Lee S."/>
            <person name="Li M."/>
            <person name="Ming W."/>
            <person name="Munidasa M."/>
            <person name="Muniz J."/>
            <person name="Nguyen L."/>
            <person name="Hughes D."/>
            <person name="Osuji N."/>
            <person name="Pu L.-L."/>
            <person name="Puazo M."/>
            <person name="Qu C."/>
            <person name="Quiroz J."/>
            <person name="Raj R."/>
            <person name="Weissenberger G."/>
            <person name="Xin Y."/>
            <person name="Zou X."/>
            <person name="Han Y."/>
            <person name="Worley K."/>
            <person name="Muzny D."/>
            <person name="Gibbs R."/>
        </authorList>
    </citation>
    <scope>NUCLEOTIDE SEQUENCE</scope>
    <source>
        <strain evidence="6">Sampled in the wild</strain>
    </source>
</reference>
<gene>
    <name evidence="6" type="ORF">J437_LFUL009318</name>
</gene>
<evidence type="ECO:0000256" key="2">
    <source>
        <dbReference type="ARBA" id="ARBA00007884"/>
    </source>
</evidence>